<dbReference type="GO" id="GO:0016020">
    <property type="term" value="C:membrane"/>
    <property type="evidence" value="ECO:0007669"/>
    <property type="project" value="GOC"/>
</dbReference>
<dbReference type="SUPFAM" id="SSF53756">
    <property type="entry name" value="UDP-Glycosyltransferase/glycogen phosphorylase"/>
    <property type="match status" value="1"/>
</dbReference>
<comment type="similarity">
    <text evidence="1">Belongs to the glycosyltransferase 28 family.</text>
</comment>
<dbReference type="PANTHER" id="PTHR43025">
    <property type="entry name" value="MONOGALACTOSYLDIACYLGLYCEROL SYNTHASE"/>
    <property type="match status" value="1"/>
</dbReference>
<dbReference type="AlphaFoldDB" id="A0A0S7Y6U8"/>
<dbReference type="InterPro" id="IPR050519">
    <property type="entry name" value="Glycosyltransf_28_UgtP"/>
</dbReference>
<feature type="non-terminal residue" evidence="5">
    <location>
        <position position="1"/>
    </location>
</feature>
<evidence type="ECO:0000313" key="6">
    <source>
        <dbReference type="Proteomes" id="UP000051012"/>
    </source>
</evidence>
<protein>
    <recommendedName>
        <fullName evidence="4">Diacylglycerol glucosyltransferase N-terminal domain-containing protein</fullName>
    </recommendedName>
</protein>
<feature type="domain" description="Diacylglycerol glucosyltransferase N-terminal" evidence="4">
    <location>
        <begin position="3"/>
        <end position="127"/>
    </location>
</feature>
<comment type="caution">
    <text evidence="5">The sequence shown here is derived from an EMBL/GenBank/DDBJ whole genome shotgun (WGS) entry which is preliminary data.</text>
</comment>
<evidence type="ECO:0000256" key="3">
    <source>
        <dbReference type="ARBA" id="ARBA00022679"/>
    </source>
</evidence>
<dbReference type="Pfam" id="PF06925">
    <property type="entry name" value="MGDG_synth"/>
    <property type="match status" value="1"/>
</dbReference>
<dbReference type="PANTHER" id="PTHR43025:SF3">
    <property type="entry name" value="MONOGALACTOSYLDIACYLGLYCEROL SYNTHASE 1, CHLOROPLASTIC"/>
    <property type="match status" value="1"/>
</dbReference>
<keyword evidence="2" id="KW-0328">Glycosyltransferase</keyword>
<proteinExistence type="inferred from homology"/>
<name>A0A0S7Y6U8_UNCT6</name>
<evidence type="ECO:0000313" key="5">
    <source>
        <dbReference type="EMBL" id="KPJ70493.1"/>
    </source>
</evidence>
<dbReference type="Proteomes" id="UP000051012">
    <property type="component" value="Unassembled WGS sequence"/>
</dbReference>
<dbReference type="GO" id="GO:0016758">
    <property type="term" value="F:hexosyltransferase activity"/>
    <property type="evidence" value="ECO:0007669"/>
    <property type="project" value="InterPro"/>
</dbReference>
<evidence type="ECO:0000256" key="2">
    <source>
        <dbReference type="ARBA" id="ARBA00022676"/>
    </source>
</evidence>
<organism evidence="5 6">
    <name type="scientific">candidate division TA06 bacterium DG_78</name>
    <dbReference type="NCBI Taxonomy" id="1703772"/>
    <lineage>
        <taxon>Bacteria</taxon>
        <taxon>Bacteria division TA06</taxon>
    </lineage>
</organism>
<dbReference type="EMBL" id="LJNI01000173">
    <property type="protein sequence ID" value="KPJ70493.1"/>
    <property type="molecule type" value="Genomic_DNA"/>
</dbReference>
<sequence length="214" mass="24993">YTKIYDFGQRRARALLKFFYGSVGVDSGSSKLLYIMHRALVYNFRDLLEKFKPDYVFCSHFSPGYFSALYKNDYHYKIGIVVTDYYVHPHWVNNEIDHYFIPHESLTEQILSYGVSKNKVFPYGIPVALELEHEINKDAAQKRFGLSKTRISAVVMGSKVFGGEWFEIVREIVDFDYDLLVLCGENKEVMERIKKLKGKARLVVSSICKFYCWA</sequence>
<reference evidence="5 6" key="1">
    <citation type="journal article" date="2015" name="Microbiome">
        <title>Genomic resolution of linkages in carbon, nitrogen, and sulfur cycling among widespread estuary sediment bacteria.</title>
        <authorList>
            <person name="Baker B.J."/>
            <person name="Lazar C.S."/>
            <person name="Teske A.P."/>
            <person name="Dick G.J."/>
        </authorList>
    </citation>
    <scope>NUCLEOTIDE SEQUENCE [LARGE SCALE GENOMIC DNA]</scope>
    <source>
        <strain evidence="5">DG_78</strain>
    </source>
</reference>
<evidence type="ECO:0000256" key="1">
    <source>
        <dbReference type="ARBA" id="ARBA00006962"/>
    </source>
</evidence>
<gene>
    <name evidence="5" type="ORF">AMJ52_09930</name>
</gene>
<dbReference type="InterPro" id="IPR009695">
    <property type="entry name" value="Diacylglyc_glucosyltr_N"/>
</dbReference>
<evidence type="ECO:0000259" key="4">
    <source>
        <dbReference type="Pfam" id="PF06925"/>
    </source>
</evidence>
<keyword evidence="3" id="KW-0808">Transferase</keyword>
<accession>A0A0S7Y6U8</accession>
<dbReference type="GO" id="GO:0009247">
    <property type="term" value="P:glycolipid biosynthetic process"/>
    <property type="evidence" value="ECO:0007669"/>
    <property type="project" value="InterPro"/>
</dbReference>